<protein>
    <recommendedName>
        <fullName evidence="8">Nitrate reductase</fullName>
    </recommendedName>
</protein>
<dbReference type="GO" id="GO:0030151">
    <property type="term" value="F:molybdenum ion binding"/>
    <property type="evidence" value="ECO:0007669"/>
    <property type="project" value="InterPro"/>
</dbReference>
<organism evidence="7">
    <name type="scientific">Prymnesium polylepis</name>
    <dbReference type="NCBI Taxonomy" id="72548"/>
    <lineage>
        <taxon>Eukaryota</taxon>
        <taxon>Haptista</taxon>
        <taxon>Haptophyta</taxon>
        <taxon>Prymnesiophyceae</taxon>
        <taxon>Prymnesiales</taxon>
        <taxon>Prymnesiaceae</taxon>
        <taxon>Prymnesium</taxon>
    </lineage>
</organism>
<dbReference type="Pfam" id="PF00174">
    <property type="entry name" value="Oxidored_molyb"/>
    <property type="match status" value="1"/>
</dbReference>
<dbReference type="Pfam" id="PF03404">
    <property type="entry name" value="Mo-co_dimer"/>
    <property type="match status" value="1"/>
</dbReference>
<dbReference type="PANTHER" id="PTHR19372">
    <property type="entry name" value="SULFITE REDUCTASE"/>
    <property type="match status" value="1"/>
</dbReference>
<evidence type="ECO:0000256" key="4">
    <source>
        <dbReference type="ARBA" id="ARBA00023002"/>
    </source>
</evidence>
<dbReference type="Gene3D" id="2.60.40.650">
    <property type="match status" value="1"/>
</dbReference>
<dbReference type="InterPro" id="IPR000572">
    <property type="entry name" value="OxRdtase_Mopterin-bd_dom"/>
</dbReference>
<keyword evidence="3" id="KW-0479">Metal-binding</keyword>
<reference evidence="7" key="1">
    <citation type="submission" date="2021-01" db="EMBL/GenBank/DDBJ databases">
        <authorList>
            <person name="Corre E."/>
            <person name="Pelletier E."/>
            <person name="Niang G."/>
            <person name="Scheremetjew M."/>
            <person name="Finn R."/>
            <person name="Kale V."/>
            <person name="Holt S."/>
            <person name="Cochrane G."/>
            <person name="Meng A."/>
            <person name="Brown T."/>
            <person name="Cohen L."/>
        </authorList>
    </citation>
    <scope>NUCLEOTIDE SEQUENCE</scope>
    <source>
        <strain evidence="7">UIO037</strain>
    </source>
</reference>
<dbReference type="GO" id="GO:0020037">
    <property type="term" value="F:heme binding"/>
    <property type="evidence" value="ECO:0007669"/>
    <property type="project" value="TreeGrafter"/>
</dbReference>
<sequence length="456" mass="51403">MSGISVNGMKPRDNTVLYKDKDPLHQKDIDARDVGTPDDWVPRHPDLVRLTGRHPFNVEPPLPALMEQGFITPASLHYVRNHGAVPKLEWDSFRLSIDGLVDAPKVFTMDDLVKMPAREIPVTLVCAGNRRKEENLRKQTIGFNWGAAGHACSVWKGVLLRDVLLECGVKTPDDGANHVCFVGAESMPKGRYGTSINWFTAMDPACDVMLAYEQNGERLTPDHGYPLRLIIPGYIGGRMIKWLTEISVTEAESDNFFHFNDNRVLPEHVTAEIANAEGWWYKPDYIINELNINSAIAYPAHQELLPLEGDGQKYTVKGYCYSGGGRKVIRVELSVDGGENWTLSKLTHPEKPTEYGKYWCWCFWELEVDVSELMMGENTELLCRGWDAAMNRQPEALTWNVMGMMNNSYFRIKVHRCLHPTTSKPALRFQHPTLAGPGNFGGWFEELSLGPAEAKS</sequence>
<keyword evidence="4" id="KW-0560">Oxidoreductase</keyword>
<dbReference type="SUPFAM" id="SSF81296">
    <property type="entry name" value="E set domains"/>
    <property type="match status" value="1"/>
</dbReference>
<evidence type="ECO:0000259" key="6">
    <source>
        <dbReference type="Pfam" id="PF03404"/>
    </source>
</evidence>
<dbReference type="FunFam" id="3.90.420.10:FF:000003">
    <property type="entry name" value="Nitrate reductase"/>
    <property type="match status" value="1"/>
</dbReference>
<dbReference type="EMBL" id="HBKO01001661">
    <property type="protein sequence ID" value="CAE2195470.1"/>
    <property type="molecule type" value="Transcribed_RNA"/>
</dbReference>
<feature type="domain" description="Oxidoreductase molybdopterin-binding" evidence="5">
    <location>
        <begin position="82"/>
        <end position="256"/>
    </location>
</feature>
<comment type="cofactor">
    <cofactor evidence="1">
        <name>Mo-molybdopterin</name>
        <dbReference type="ChEBI" id="CHEBI:71302"/>
    </cofactor>
</comment>
<keyword evidence="2" id="KW-0500">Molybdenum</keyword>
<proteinExistence type="predicted"/>
<dbReference type="GO" id="GO:0006790">
    <property type="term" value="P:sulfur compound metabolic process"/>
    <property type="evidence" value="ECO:0007669"/>
    <property type="project" value="TreeGrafter"/>
</dbReference>
<dbReference type="GO" id="GO:0043436">
    <property type="term" value="P:oxoacid metabolic process"/>
    <property type="evidence" value="ECO:0007669"/>
    <property type="project" value="UniProtKB-ARBA"/>
</dbReference>
<dbReference type="GO" id="GO:0043546">
    <property type="term" value="F:molybdopterin cofactor binding"/>
    <property type="evidence" value="ECO:0007669"/>
    <property type="project" value="TreeGrafter"/>
</dbReference>
<dbReference type="InterPro" id="IPR008335">
    <property type="entry name" value="Mopterin_OxRdtase_euk"/>
</dbReference>
<dbReference type="InterPro" id="IPR014756">
    <property type="entry name" value="Ig_E-set"/>
</dbReference>
<dbReference type="GO" id="GO:0008482">
    <property type="term" value="F:sulfite oxidase activity"/>
    <property type="evidence" value="ECO:0007669"/>
    <property type="project" value="TreeGrafter"/>
</dbReference>
<evidence type="ECO:0000256" key="1">
    <source>
        <dbReference type="ARBA" id="ARBA00001924"/>
    </source>
</evidence>
<feature type="domain" description="Moybdenum cofactor oxidoreductase dimerisation" evidence="6">
    <location>
        <begin position="285"/>
        <end position="416"/>
    </location>
</feature>
<dbReference type="AlphaFoldDB" id="A0A7S4HD63"/>
<evidence type="ECO:0000313" key="7">
    <source>
        <dbReference type="EMBL" id="CAE2195470.1"/>
    </source>
</evidence>
<accession>A0A7S4HD63</accession>
<evidence type="ECO:0000256" key="3">
    <source>
        <dbReference type="ARBA" id="ARBA00022723"/>
    </source>
</evidence>
<dbReference type="InterPro" id="IPR036374">
    <property type="entry name" value="OxRdtase_Mopterin-bd_sf"/>
</dbReference>
<evidence type="ECO:0000259" key="5">
    <source>
        <dbReference type="Pfam" id="PF00174"/>
    </source>
</evidence>
<dbReference type="Gene3D" id="3.90.420.10">
    <property type="entry name" value="Oxidoreductase, molybdopterin-binding domain"/>
    <property type="match status" value="1"/>
</dbReference>
<evidence type="ECO:0000256" key="2">
    <source>
        <dbReference type="ARBA" id="ARBA00022505"/>
    </source>
</evidence>
<evidence type="ECO:0008006" key="8">
    <source>
        <dbReference type="Google" id="ProtNLM"/>
    </source>
</evidence>
<dbReference type="SUPFAM" id="SSF56524">
    <property type="entry name" value="Oxidoreductase molybdopterin-binding domain"/>
    <property type="match status" value="1"/>
</dbReference>
<dbReference type="InterPro" id="IPR005066">
    <property type="entry name" value="MoCF_OxRdtse_dimer"/>
</dbReference>
<dbReference type="PRINTS" id="PR00407">
    <property type="entry name" value="EUMOPTERIN"/>
</dbReference>
<gene>
    <name evidence="7" type="ORF">CPOL0286_LOCUS823</name>
</gene>
<dbReference type="PANTHER" id="PTHR19372:SF7">
    <property type="entry name" value="SULFITE OXIDASE, MITOCHONDRIAL"/>
    <property type="match status" value="1"/>
</dbReference>
<name>A0A7S4HD63_9EUKA</name>